<comment type="caution">
    <text evidence="1">The sequence shown here is derived from an EMBL/GenBank/DDBJ whole genome shotgun (WGS) entry which is preliminary data.</text>
</comment>
<gene>
    <name evidence="1" type="ORF">C7459_10794</name>
</gene>
<sequence length="34" mass="3946">MLTVVEGFQSRMCERIRDCTYRLMGCNNSLFAIS</sequence>
<organism evidence="1 2">
    <name type="scientific">Tumebacillus permanentifrigoris</name>
    <dbReference type="NCBI Taxonomy" id="378543"/>
    <lineage>
        <taxon>Bacteria</taxon>
        <taxon>Bacillati</taxon>
        <taxon>Bacillota</taxon>
        <taxon>Bacilli</taxon>
        <taxon>Bacillales</taxon>
        <taxon>Alicyclobacillaceae</taxon>
        <taxon>Tumebacillus</taxon>
    </lineage>
</organism>
<keyword evidence="2" id="KW-1185">Reference proteome</keyword>
<dbReference type="AlphaFoldDB" id="A0A316D8W5"/>
<protein>
    <submittedName>
        <fullName evidence="1">Uncharacterized protein</fullName>
    </submittedName>
</protein>
<evidence type="ECO:0000313" key="1">
    <source>
        <dbReference type="EMBL" id="PWK13426.1"/>
    </source>
</evidence>
<accession>A0A316D8W5</accession>
<dbReference type="EMBL" id="QGGL01000007">
    <property type="protein sequence ID" value="PWK13426.1"/>
    <property type="molecule type" value="Genomic_DNA"/>
</dbReference>
<reference evidence="1 2" key="1">
    <citation type="submission" date="2018-05" db="EMBL/GenBank/DDBJ databases">
        <title>Genomic Encyclopedia of Type Strains, Phase IV (KMG-IV): sequencing the most valuable type-strain genomes for metagenomic binning, comparative biology and taxonomic classification.</title>
        <authorList>
            <person name="Goeker M."/>
        </authorList>
    </citation>
    <scope>NUCLEOTIDE SEQUENCE [LARGE SCALE GENOMIC DNA]</scope>
    <source>
        <strain evidence="1 2">DSM 18773</strain>
    </source>
</reference>
<dbReference type="Proteomes" id="UP000245634">
    <property type="component" value="Unassembled WGS sequence"/>
</dbReference>
<proteinExistence type="predicted"/>
<evidence type="ECO:0000313" key="2">
    <source>
        <dbReference type="Proteomes" id="UP000245634"/>
    </source>
</evidence>
<name>A0A316D8W5_9BACL</name>